<evidence type="ECO:0000259" key="8">
    <source>
        <dbReference type="Pfam" id="PF04234"/>
    </source>
</evidence>
<dbReference type="Pfam" id="PF04234">
    <property type="entry name" value="CopC"/>
    <property type="match status" value="1"/>
</dbReference>
<evidence type="ECO:0000313" key="10">
    <source>
        <dbReference type="Proteomes" id="UP000744769"/>
    </source>
</evidence>
<evidence type="ECO:0000256" key="7">
    <source>
        <dbReference type="SAM" id="SignalP"/>
    </source>
</evidence>
<keyword evidence="3 7" id="KW-0732">Signal</keyword>
<dbReference type="AlphaFoldDB" id="A0A967B4I6"/>
<dbReference type="RefSeq" id="WP_166195097.1">
    <property type="nucleotide sequence ID" value="NZ_JAAOIV010000004.1"/>
</dbReference>
<dbReference type="GO" id="GO:0042597">
    <property type="term" value="C:periplasmic space"/>
    <property type="evidence" value="ECO:0007669"/>
    <property type="project" value="InterPro"/>
</dbReference>
<evidence type="ECO:0000256" key="5">
    <source>
        <dbReference type="SAM" id="MobiDB-lite"/>
    </source>
</evidence>
<name>A0A967B4I6_9MICO</name>
<dbReference type="InterPro" id="IPR007348">
    <property type="entry name" value="CopC_dom"/>
</dbReference>
<feature type="signal peptide" evidence="7">
    <location>
        <begin position="1"/>
        <end position="27"/>
    </location>
</feature>
<dbReference type="EMBL" id="JAAOIV010000004">
    <property type="protein sequence ID" value="NHN55482.1"/>
    <property type="molecule type" value="Genomic_DNA"/>
</dbReference>
<dbReference type="PANTHER" id="PTHR34820:SF4">
    <property type="entry name" value="INNER MEMBRANE PROTEIN YEBZ"/>
    <property type="match status" value="1"/>
</dbReference>
<dbReference type="GO" id="GO:0006825">
    <property type="term" value="P:copper ion transport"/>
    <property type="evidence" value="ECO:0007669"/>
    <property type="project" value="InterPro"/>
</dbReference>
<evidence type="ECO:0000256" key="6">
    <source>
        <dbReference type="SAM" id="Phobius"/>
    </source>
</evidence>
<evidence type="ECO:0000256" key="4">
    <source>
        <dbReference type="ARBA" id="ARBA00023008"/>
    </source>
</evidence>
<evidence type="ECO:0000256" key="1">
    <source>
        <dbReference type="ARBA" id="ARBA00004196"/>
    </source>
</evidence>
<dbReference type="Gene3D" id="2.60.40.1220">
    <property type="match status" value="1"/>
</dbReference>
<comment type="caution">
    <text evidence="9">The sequence shown here is derived from an EMBL/GenBank/DDBJ whole genome shotgun (WGS) entry which is preliminary data.</text>
</comment>
<feature type="chain" id="PRO_5037178777" evidence="7">
    <location>
        <begin position="28"/>
        <end position="195"/>
    </location>
</feature>
<comment type="subcellular location">
    <subcellularLocation>
        <location evidence="1">Cell envelope</location>
    </subcellularLocation>
</comment>
<dbReference type="Proteomes" id="UP000744769">
    <property type="component" value="Unassembled WGS sequence"/>
</dbReference>
<dbReference type="GO" id="GO:0005886">
    <property type="term" value="C:plasma membrane"/>
    <property type="evidence" value="ECO:0007669"/>
    <property type="project" value="TreeGrafter"/>
</dbReference>
<gene>
    <name evidence="9" type="ORF">G9U51_06750</name>
</gene>
<feature type="region of interest" description="Disordered" evidence="5">
    <location>
        <begin position="127"/>
        <end position="162"/>
    </location>
</feature>
<dbReference type="SUPFAM" id="SSF81296">
    <property type="entry name" value="E set domains"/>
    <property type="match status" value="1"/>
</dbReference>
<evidence type="ECO:0000313" key="9">
    <source>
        <dbReference type="EMBL" id="NHN55482.1"/>
    </source>
</evidence>
<dbReference type="GO" id="GO:0005507">
    <property type="term" value="F:copper ion binding"/>
    <property type="evidence" value="ECO:0007669"/>
    <property type="project" value="InterPro"/>
</dbReference>
<organism evidence="9 10">
    <name type="scientific">Metallococcus carri</name>
    <dbReference type="NCBI Taxonomy" id="1656884"/>
    <lineage>
        <taxon>Bacteria</taxon>
        <taxon>Bacillati</taxon>
        <taxon>Actinomycetota</taxon>
        <taxon>Actinomycetes</taxon>
        <taxon>Micrococcales</taxon>
        <taxon>Dermacoccaceae</taxon>
        <taxon>Metallococcus</taxon>
    </lineage>
</organism>
<dbReference type="InterPro" id="IPR032694">
    <property type="entry name" value="CopC/D"/>
</dbReference>
<protein>
    <submittedName>
        <fullName evidence="9">Copper resistance protein CopC</fullName>
    </submittedName>
</protein>
<feature type="domain" description="CopC" evidence="8">
    <location>
        <begin position="28"/>
        <end position="119"/>
    </location>
</feature>
<evidence type="ECO:0000256" key="3">
    <source>
        <dbReference type="ARBA" id="ARBA00022729"/>
    </source>
</evidence>
<keyword evidence="2" id="KW-0479">Metal-binding</keyword>
<dbReference type="GO" id="GO:0030313">
    <property type="term" value="C:cell envelope"/>
    <property type="evidence" value="ECO:0007669"/>
    <property type="project" value="UniProtKB-SubCell"/>
</dbReference>
<reference evidence="9" key="1">
    <citation type="submission" date="2020-03" db="EMBL/GenBank/DDBJ databases">
        <title>Draft sequencing of Calidifontibacter sp. DB0510.</title>
        <authorList>
            <person name="Kim D.-U."/>
        </authorList>
    </citation>
    <scope>NUCLEOTIDE SEQUENCE</scope>
    <source>
        <strain evidence="9">DB0510</strain>
    </source>
</reference>
<accession>A0A967B4I6</accession>
<evidence type="ECO:0000256" key="2">
    <source>
        <dbReference type="ARBA" id="ARBA00022723"/>
    </source>
</evidence>
<dbReference type="InterPro" id="IPR014755">
    <property type="entry name" value="Cu-Rt/internalin_Ig-like"/>
</dbReference>
<keyword evidence="6" id="KW-0812">Transmembrane</keyword>
<sequence length="195" mass="19401">MRIRSLLALLAAALLPLLVVGMPTASAHDRVASTTPKDGSTVAPPEKIVLSLSDRAQPTGTQLKVTGPQGEVTSGTAIVTGKVVTQALKPGLPNGKYTVVWRVTSSDGHPISGTFAFTVAGATASTSSSATASGSSASNSAGSAASSTSPTPPAQQTPTNSSNNAPAVVIGAVVLAVLLIGGGVLLSRRYLKDDE</sequence>
<keyword evidence="10" id="KW-1185">Reference proteome</keyword>
<keyword evidence="4" id="KW-0186">Copper</keyword>
<proteinExistence type="predicted"/>
<keyword evidence="6" id="KW-0472">Membrane</keyword>
<dbReference type="InterPro" id="IPR014756">
    <property type="entry name" value="Ig_E-set"/>
</dbReference>
<dbReference type="GO" id="GO:0046688">
    <property type="term" value="P:response to copper ion"/>
    <property type="evidence" value="ECO:0007669"/>
    <property type="project" value="InterPro"/>
</dbReference>
<feature type="compositionally biased region" description="Low complexity" evidence="5">
    <location>
        <begin position="127"/>
        <end position="149"/>
    </location>
</feature>
<keyword evidence="6" id="KW-1133">Transmembrane helix</keyword>
<feature type="transmembrane region" description="Helical" evidence="6">
    <location>
        <begin position="165"/>
        <end position="186"/>
    </location>
</feature>
<dbReference type="PANTHER" id="PTHR34820">
    <property type="entry name" value="INNER MEMBRANE PROTEIN YEBZ"/>
    <property type="match status" value="1"/>
</dbReference>